<reference evidence="6 7" key="1">
    <citation type="journal article" date="2015" name="ISME J.">
        <title>Draft Genome Sequence of Streptomyces incarnatus NRRL8089, which Produces the Nucleoside Antibiotic Sinefungin.</title>
        <authorList>
            <person name="Oshima K."/>
            <person name="Hattori M."/>
            <person name="Shimizu H."/>
            <person name="Fukuda K."/>
            <person name="Nemoto M."/>
            <person name="Inagaki K."/>
            <person name="Tamura T."/>
        </authorList>
    </citation>
    <scope>NUCLEOTIDE SEQUENCE [LARGE SCALE GENOMIC DNA]</scope>
    <source>
        <strain evidence="6 7">NRRL 8089</strain>
    </source>
</reference>
<dbReference type="CDD" id="cd02440">
    <property type="entry name" value="AdoMet_MTases"/>
    <property type="match status" value="1"/>
</dbReference>
<accession>A0ABM5TH12</accession>
<evidence type="ECO:0000256" key="2">
    <source>
        <dbReference type="ARBA" id="ARBA00022603"/>
    </source>
</evidence>
<evidence type="ECO:0000313" key="6">
    <source>
        <dbReference type="EMBL" id="AKJ10242.1"/>
    </source>
</evidence>
<evidence type="ECO:0000313" key="7">
    <source>
        <dbReference type="Proteomes" id="UP000035366"/>
    </source>
</evidence>
<dbReference type="EMBL" id="CP011497">
    <property type="protein sequence ID" value="AKJ10242.1"/>
    <property type="molecule type" value="Genomic_DNA"/>
</dbReference>
<dbReference type="Gene3D" id="3.40.50.150">
    <property type="entry name" value="Vaccinia Virus protein VP39"/>
    <property type="match status" value="1"/>
</dbReference>
<dbReference type="InterPro" id="IPR050723">
    <property type="entry name" value="CFA/CMAS"/>
</dbReference>
<dbReference type="RefSeq" id="WP_208898325.1">
    <property type="nucleotide sequence ID" value="NZ_CP011497.1"/>
</dbReference>
<keyword evidence="4" id="KW-0949">S-adenosyl-L-methionine</keyword>
<keyword evidence="2" id="KW-0489">Methyltransferase</keyword>
<keyword evidence="5" id="KW-0443">Lipid metabolism</keyword>
<comment type="similarity">
    <text evidence="1">Belongs to the CFA/CMAS family.</text>
</comment>
<protein>
    <submittedName>
        <fullName evidence="6">Cyclopropane-fatty-acyl-phospholipid synthase</fullName>
    </submittedName>
</protein>
<name>A0ABM5TH12_9ACTN</name>
<gene>
    <name evidence="6" type="ORF">ABB07_09500</name>
</gene>
<evidence type="ECO:0000256" key="5">
    <source>
        <dbReference type="ARBA" id="ARBA00023098"/>
    </source>
</evidence>
<sequence length="283" mass="31824">MTVDHVEAAEPKTNQHYDQDPRVFELYLDRTRKYSAGIYRTDEDTLDQAQQNKLHYVADRLGIRQGGRLLDIGCGWGSLILFMAAEYGATTTGISPAPNQHAYIAEQAAAMGLTGQVTTRIGQIEELELEPRSYDAITMLGSIVHMPDLDAVYRKAWAALKRGGRMYVSESCYRNNAKRAEFAERENSVFVRDSIFGWGDMRPLSDLVRGAENAGFSVVAVDDLTEGYWRTIEDWLANVERNAARLDEIEPGLSEQLIRYLKTANAGWGYTTKHYALTLAKSR</sequence>
<evidence type="ECO:0000256" key="1">
    <source>
        <dbReference type="ARBA" id="ARBA00010815"/>
    </source>
</evidence>
<dbReference type="Proteomes" id="UP000035366">
    <property type="component" value="Chromosome"/>
</dbReference>
<dbReference type="Pfam" id="PF02353">
    <property type="entry name" value="CMAS"/>
    <property type="match status" value="1"/>
</dbReference>
<evidence type="ECO:0000256" key="3">
    <source>
        <dbReference type="ARBA" id="ARBA00022679"/>
    </source>
</evidence>
<keyword evidence="3" id="KW-0808">Transferase</keyword>
<dbReference type="PANTHER" id="PTHR43667">
    <property type="entry name" value="CYCLOPROPANE-FATTY-ACYL-PHOSPHOLIPID SYNTHASE"/>
    <property type="match status" value="1"/>
</dbReference>
<organism evidence="6 7">
    <name type="scientific">Streptomyces incarnatus</name>
    <dbReference type="NCBI Taxonomy" id="665007"/>
    <lineage>
        <taxon>Bacteria</taxon>
        <taxon>Bacillati</taxon>
        <taxon>Actinomycetota</taxon>
        <taxon>Actinomycetes</taxon>
        <taxon>Kitasatosporales</taxon>
        <taxon>Streptomycetaceae</taxon>
        <taxon>Streptomyces</taxon>
    </lineage>
</organism>
<dbReference type="InterPro" id="IPR029063">
    <property type="entry name" value="SAM-dependent_MTases_sf"/>
</dbReference>
<dbReference type="PANTHER" id="PTHR43667:SF1">
    <property type="entry name" value="CYCLOPROPANE-FATTY-ACYL-PHOSPHOLIPID SYNTHASE"/>
    <property type="match status" value="1"/>
</dbReference>
<evidence type="ECO:0000256" key="4">
    <source>
        <dbReference type="ARBA" id="ARBA00022691"/>
    </source>
</evidence>
<keyword evidence="7" id="KW-1185">Reference proteome</keyword>
<dbReference type="SUPFAM" id="SSF53335">
    <property type="entry name" value="S-adenosyl-L-methionine-dependent methyltransferases"/>
    <property type="match status" value="1"/>
</dbReference>
<proteinExistence type="inferred from homology"/>